<organism evidence="1 2">
    <name type="scientific">Athelia psychrophila</name>
    <dbReference type="NCBI Taxonomy" id="1759441"/>
    <lineage>
        <taxon>Eukaryota</taxon>
        <taxon>Fungi</taxon>
        <taxon>Dikarya</taxon>
        <taxon>Basidiomycota</taxon>
        <taxon>Agaricomycotina</taxon>
        <taxon>Agaricomycetes</taxon>
        <taxon>Agaricomycetidae</taxon>
        <taxon>Atheliales</taxon>
        <taxon>Atheliaceae</taxon>
        <taxon>Athelia</taxon>
    </lineage>
</organism>
<feature type="non-terminal residue" evidence="1">
    <location>
        <position position="143"/>
    </location>
</feature>
<dbReference type="OrthoDB" id="2919534at2759"/>
<dbReference type="Proteomes" id="UP000076532">
    <property type="component" value="Unassembled WGS sequence"/>
</dbReference>
<keyword evidence="2" id="KW-1185">Reference proteome</keyword>
<reference evidence="1 2" key="1">
    <citation type="journal article" date="2016" name="Mol. Biol. Evol.">
        <title>Comparative Genomics of Early-Diverging Mushroom-Forming Fungi Provides Insights into the Origins of Lignocellulose Decay Capabilities.</title>
        <authorList>
            <person name="Nagy L.G."/>
            <person name="Riley R."/>
            <person name="Tritt A."/>
            <person name="Adam C."/>
            <person name="Daum C."/>
            <person name="Floudas D."/>
            <person name="Sun H."/>
            <person name="Yadav J.S."/>
            <person name="Pangilinan J."/>
            <person name="Larsson K.H."/>
            <person name="Matsuura K."/>
            <person name="Barry K."/>
            <person name="Labutti K."/>
            <person name="Kuo R."/>
            <person name="Ohm R.A."/>
            <person name="Bhattacharya S.S."/>
            <person name="Shirouzu T."/>
            <person name="Yoshinaga Y."/>
            <person name="Martin F.M."/>
            <person name="Grigoriev I.V."/>
            <person name="Hibbett D.S."/>
        </authorList>
    </citation>
    <scope>NUCLEOTIDE SEQUENCE [LARGE SCALE GENOMIC DNA]</scope>
    <source>
        <strain evidence="1 2">CBS 109695</strain>
    </source>
</reference>
<dbReference type="Gene3D" id="2.40.70.10">
    <property type="entry name" value="Acid Proteases"/>
    <property type="match status" value="1"/>
</dbReference>
<proteinExistence type="predicted"/>
<name>A0A165XHL6_9AGAM</name>
<protein>
    <submittedName>
        <fullName evidence="1">Uncharacterized protein</fullName>
    </submittedName>
</protein>
<dbReference type="InterPro" id="IPR021109">
    <property type="entry name" value="Peptidase_aspartic_dom_sf"/>
</dbReference>
<evidence type="ECO:0000313" key="1">
    <source>
        <dbReference type="EMBL" id="KZP08552.1"/>
    </source>
</evidence>
<sequence>MYVNTWNDDIVDLYAVGESEGEKDRAASVPYMHMVRLHGPRGEVVRVRAVVDNGAMCGALDSAFFKNAAGRLSALEPSRKVLRMANGAIVPSQGIWTGTTEFGGVRRVASFEVFPSGGAWAMLFGKPMLEEYNMLHDYKTDII</sequence>
<gene>
    <name evidence="1" type="ORF">FIBSPDRAFT_761263</name>
</gene>
<evidence type="ECO:0000313" key="2">
    <source>
        <dbReference type="Proteomes" id="UP000076532"/>
    </source>
</evidence>
<dbReference type="AlphaFoldDB" id="A0A165XHL6"/>
<accession>A0A165XHL6</accession>
<dbReference type="EMBL" id="KV417719">
    <property type="protein sequence ID" value="KZP08552.1"/>
    <property type="molecule type" value="Genomic_DNA"/>
</dbReference>